<name>A0A098TLQ7_9CYAN</name>
<evidence type="ECO:0000313" key="2">
    <source>
        <dbReference type="Proteomes" id="UP000030170"/>
    </source>
</evidence>
<organism evidence="1 2">
    <name type="scientific">Neosynechococcus sphagnicola sy1</name>
    <dbReference type="NCBI Taxonomy" id="1497020"/>
    <lineage>
        <taxon>Bacteria</taxon>
        <taxon>Bacillati</taxon>
        <taxon>Cyanobacteriota</taxon>
        <taxon>Cyanophyceae</taxon>
        <taxon>Neosynechococcales</taxon>
        <taxon>Neosynechococcaceae</taxon>
        <taxon>Neosynechococcus</taxon>
    </lineage>
</organism>
<reference evidence="1 2" key="1">
    <citation type="journal article" date="2014" name="Mol. Ecol.">
        <title>Evolution of Synechococcus.</title>
        <authorList>
            <person name="Dvorak P."/>
            <person name="Casamatta D."/>
            <person name="Hasler P."/>
            <person name="Poulickova A."/>
            <person name="Ondrej V."/>
            <person name="Sanges R."/>
        </authorList>
    </citation>
    <scope>NUCLEOTIDE SEQUENCE [LARGE SCALE GENOMIC DNA]</scope>
    <source>
        <strain evidence="1 2">CAUP A 1101</strain>
    </source>
</reference>
<gene>
    <name evidence="1" type="ORF">DO97_01035</name>
</gene>
<proteinExistence type="predicted"/>
<evidence type="ECO:0000313" key="1">
    <source>
        <dbReference type="EMBL" id="KGF73244.1"/>
    </source>
</evidence>
<protein>
    <submittedName>
        <fullName evidence="1">Uncharacterized protein</fullName>
    </submittedName>
</protein>
<dbReference type="RefSeq" id="WP_036531773.1">
    <property type="nucleotide sequence ID" value="NZ_JJML01000012.1"/>
</dbReference>
<dbReference type="STRING" id="1497020.DO97_01035"/>
<dbReference type="EMBL" id="JJML01000012">
    <property type="protein sequence ID" value="KGF73244.1"/>
    <property type="molecule type" value="Genomic_DNA"/>
</dbReference>
<keyword evidence="2" id="KW-1185">Reference proteome</keyword>
<sequence>MPDRGGEPPTTCGLTGALLGLQNGVQGLPWPLPLAPNLIQSQLQMAADLLSVWAGTAASPLASWGTAPLVAAAGVLHPR</sequence>
<accession>A0A098TLQ7</accession>
<comment type="caution">
    <text evidence="1">The sequence shown here is derived from an EMBL/GenBank/DDBJ whole genome shotgun (WGS) entry which is preliminary data.</text>
</comment>
<dbReference type="AlphaFoldDB" id="A0A098TLQ7"/>
<dbReference type="Proteomes" id="UP000030170">
    <property type="component" value="Unassembled WGS sequence"/>
</dbReference>